<keyword evidence="2" id="KW-1133">Transmembrane helix</keyword>
<dbReference type="EMBL" id="FONR01000018">
    <property type="protein sequence ID" value="SFG27547.1"/>
    <property type="molecule type" value="Genomic_DNA"/>
</dbReference>
<proteinExistence type="predicted"/>
<feature type="region of interest" description="Disordered" evidence="1">
    <location>
        <begin position="45"/>
        <end position="67"/>
    </location>
</feature>
<sequence>MWVSTLPWNAIGQSALSETIGSLIATGLVAGGSWLLRSVRRRRRSKTAAHTDEPLSRPAEHHSQIDV</sequence>
<reference evidence="3 4" key="1">
    <citation type="submission" date="2016-10" db="EMBL/GenBank/DDBJ databases">
        <authorList>
            <person name="de Groot N.N."/>
        </authorList>
    </citation>
    <scope>NUCLEOTIDE SEQUENCE [LARGE SCALE GENOMIC DNA]</scope>
    <source>
        <strain evidence="3 4">OK461</strain>
    </source>
</reference>
<feature type="compositionally biased region" description="Basic and acidic residues" evidence="1">
    <location>
        <begin position="49"/>
        <end position="67"/>
    </location>
</feature>
<organism evidence="3 4">
    <name type="scientific">Streptomyces mirabilis</name>
    <dbReference type="NCBI Taxonomy" id="68239"/>
    <lineage>
        <taxon>Bacteria</taxon>
        <taxon>Bacillati</taxon>
        <taxon>Actinomycetota</taxon>
        <taxon>Actinomycetes</taxon>
        <taxon>Kitasatosporales</taxon>
        <taxon>Streptomycetaceae</taxon>
        <taxon>Streptomyces</taxon>
    </lineage>
</organism>
<keyword evidence="2" id="KW-0812">Transmembrane</keyword>
<dbReference type="AlphaFoldDB" id="A0A1I2QMU2"/>
<protein>
    <submittedName>
        <fullName evidence="3">Uncharacterized protein</fullName>
    </submittedName>
</protein>
<name>A0A1I2QMU2_9ACTN</name>
<evidence type="ECO:0000313" key="4">
    <source>
        <dbReference type="Proteomes" id="UP000181942"/>
    </source>
</evidence>
<gene>
    <name evidence="3" type="ORF">SAMN02787118_11837</name>
</gene>
<evidence type="ECO:0000256" key="1">
    <source>
        <dbReference type="SAM" id="MobiDB-lite"/>
    </source>
</evidence>
<accession>A0A1I2QMU2</accession>
<keyword evidence="2" id="KW-0472">Membrane</keyword>
<dbReference type="Proteomes" id="UP000181942">
    <property type="component" value="Unassembled WGS sequence"/>
</dbReference>
<evidence type="ECO:0000256" key="2">
    <source>
        <dbReference type="SAM" id="Phobius"/>
    </source>
</evidence>
<feature type="transmembrane region" description="Helical" evidence="2">
    <location>
        <begin position="20"/>
        <end position="36"/>
    </location>
</feature>
<evidence type="ECO:0000313" key="3">
    <source>
        <dbReference type="EMBL" id="SFG27547.1"/>
    </source>
</evidence>